<feature type="transmembrane region" description="Helical" evidence="2">
    <location>
        <begin position="160"/>
        <end position="179"/>
    </location>
</feature>
<feature type="transmembrane region" description="Helical" evidence="2">
    <location>
        <begin position="102"/>
        <end position="124"/>
    </location>
</feature>
<evidence type="ECO:0000256" key="2">
    <source>
        <dbReference type="SAM" id="Phobius"/>
    </source>
</evidence>
<dbReference type="PANTHER" id="PTHR37308">
    <property type="entry name" value="INTEGRAL MEMBRANE PROTEIN"/>
    <property type="match status" value="1"/>
</dbReference>
<feature type="transmembrane region" description="Helical" evidence="2">
    <location>
        <begin position="185"/>
        <end position="218"/>
    </location>
</feature>
<evidence type="ECO:0000256" key="1">
    <source>
        <dbReference type="SAM" id="MobiDB-lite"/>
    </source>
</evidence>
<dbReference type="PANTHER" id="PTHR37308:SF1">
    <property type="entry name" value="POLYPRENYL-PHOSPHATE TRANSPORTER"/>
    <property type="match status" value="1"/>
</dbReference>
<feature type="transmembrane region" description="Helical" evidence="2">
    <location>
        <begin position="130"/>
        <end position="148"/>
    </location>
</feature>
<evidence type="ECO:0000313" key="3">
    <source>
        <dbReference type="EMBL" id="NNU27402.1"/>
    </source>
</evidence>
<organism evidence="3 4">
    <name type="scientific">Isoptericola sediminis</name>
    <dbReference type="NCBI Taxonomy" id="2733572"/>
    <lineage>
        <taxon>Bacteria</taxon>
        <taxon>Bacillati</taxon>
        <taxon>Actinomycetota</taxon>
        <taxon>Actinomycetes</taxon>
        <taxon>Micrococcales</taxon>
        <taxon>Promicromonosporaceae</taxon>
        <taxon>Isoptericola</taxon>
    </lineage>
</organism>
<dbReference type="InterPro" id="IPR007163">
    <property type="entry name" value="VCA0040-like"/>
</dbReference>
<keyword evidence="2" id="KW-0812">Transmembrane</keyword>
<feature type="transmembrane region" description="Helical" evidence="2">
    <location>
        <begin position="292"/>
        <end position="315"/>
    </location>
</feature>
<dbReference type="Pfam" id="PF04018">
    <property type="entry name" value="VCA0040-like"/>
    <property type="match status" value="1"/>
</dbReference>
<keyword evidence="4" id="KW-1185">Reference proteome</keyword>
<dbReference type="RefSeq" id="WP_171246910.1">
    <property type="nucleotide sequence ID" value="NZ_JABFAJ010000013.1"/>
</dbReference>
<feature type="transmembrane region" description="Helical" evidence="2">
    <location>
        <begin position="230"/>
        <end position="254"/>
    </location>
</feature>
<proteinExistence type="predicted"/>
<keyword evidence="2" id="KW-0472">Membrane</keyword>
<reference evidence="3 4" key="1">
    <citation type="submission" date="2020-05" db="EMBL/GenBank/DDBJ databases">
        <title>Genome sequence of Isoptericola sp. JC619 isolated from Chilika lagoon, India.</title>
        <authorList>
            <person name="Kumar D."/>
            <person name="Appam K."/>
            <person name="Gandham S."/>
            <person name="Uppada J."/>
            <person name="Sasikala C."/>
            <person name="Venkata Ramana C."/>
        </authorList>
    </citation>
    <scope>NUCLEOTIDE SEQUENCE [LARGE SCALE GENOMIC DNA]</scope>
    <source>
        <strain evidence="3 4">JC619</strain>
    </source>
</reference>
<sequence>MTDEHADPPTHTGAVRRHAAPAPGTSWRSAPGLAARGGLVGMAESVPGISGGTVALITGLYDQLLAAASQVVHAGRELVQGVAQGHGLRPAGRALRAVDWRFLAPVLGGMVVVLLASLNTIAPLLEENPVPVRSVFFGMIAVSVLVPLSMMPRRFRPLDAVLLLGAAVVGFFFVGLPPSQVVDPSLWYVAGSAAVAINALVLPGVSGSTLLVILGLYIPVQQAVEDRDLAFLGAFVVGAAVGLASFVKLLHWLLEHRRQGTMAVLAGLMIGSLRALWPWQDADGGLLAPDDASAVVGPLLLALAGAAVVGALFWWESTRDGDE</sequence>
<keyword evidence="2" id="KW-1133">Transmembrane helix</keyword>
<dbReference type="AlphaFoldDB" id="A0A849JVS3"/>
<feature type="region of interest" description="Disordered" evidence="1">
    <location>
        <begin position="1"/>
        <end position="29"/>
    </location>
</feature>
<name>A0A849JVS3_9MICO</name>
<accession>A0A849JVS3</accession>
<protein>
    <submittedName>
        <fullName evidence="3">DUF368 domain-containing protein</fullName>
    </submittedName>
</protein>
<comment type="caution">
    <text evidence="3">The sequence shown here is derived from an EMBL/GenBank/DDBJ whole genome shotgun (WGS) entry which is preliminary data.</text>
</comment>
<dbReference type="EMBL" id="JABFAJ010000013">
    <property type="protein sequence ID" value="NNU27402.1"/>
    <property type="molecule type" value="Genomic_DNA"/>
</dbReference>
<evidence type="ECO:0000313" key="4">
    <source>
        <dbReference type="Proteomes" id="UP000557204"/>
    </source>
</evidence>
<dbReference type="Proteomes" id="UP000557204">
    <property type="component" value="Unassembled WGS sequence"/>
</dbReference>
<gene>
    <name evidence="3" type="ORF">HLI28_07570</name>
</gene>